<dbReference type="EMBL" id="JARJCN010000059">
    <property type="protein sequence ID" value="KAJ7079585.1"/>
    <property type="molecule type" value="Genomic_DNA"/>
</dbReference>
<gene>
    <name evidence="1" type="ORF">B0H15DRAFT_953951</name>
</gene>
<comment type="caution">
    <text evidence="1">The sequence shown here is derived from an EMBL/GenBank/DDBJ whole genome shotgun (WGS) entry which is preliminary data.</text>
</comment>
<dbReference type="Proteomes" id="UP001222325">
    <property type="component" value="Unassembled WGS sequence"/>
</dbReference>
<sequence length="226" mass="24801">MAKAIALAGKFVAYTSAAGAAGFGSFLLFTRKSQFVAPTEPIISSSHFKKYNPNQNAPALHDLCTRRVPLKQIKPELLQEEGKLVEGFFAGVWSGFGYGVQRRYLERKYRSEETATQLWDPAELANSTYPIGTVVTDHFEVVSRTPSSIAARCGDSPRNSGVRAVDGVFELTAVLNEAEGVAEFGITSFFFQGLGTSDAKMPPPIAYLHRLYTKLLMDSAVRKLLR</sequence>
<dbReference type="AlphaFoldDB" id="A0AAD6TW75"/>
<accession>A0AAD6TW75</accession>
<reference evidence="1" key="1">
    <citation type="submission" date="2023-03" db="EMBL/GenBank/DDBJ databases">
        <title>Massive genome expansion in bonnet fungi (Mycena s.s.) driven by repeated elements and novel gene families across ecological guilds.</title>
        <authorList>
            <consortium name="Lawrence Berkeley National Laboratory"/>
            <person name="Harder C.B."/>
            <person name="Miyauchi S."/>
            <person name="Viragh M."/>
            <person name="Kuo A."/>
            <person name="Thoen E."/>
            <person name="Andreopoulos B."/>
            <person name="Lu D."/>
            <person name="Skrede I."/>
            <person name="Drula E."/>
            <person name="Henrissat B."/>
            <person name="Morin E."/>
            <person name="Kohler A."/>
            <person name="Barry K."/>
            <person name="LaButti K."/>
            <person name="Morin E."/>
            <person name="Salamov A."/>
            <person name="Lipzen A."/>
            <person name="Mereny Z."/>
            <person name="Hegedus B."/>
            <person name="Baldrian P."/>
            <person name="Stursova M."/>
            <person name="Weitz H."/>
            <person name="Taylor A."/>
            <person name="Grigoriev I.V."/>
            <person name="Nagy L.G."/>
            <person name="Martin F."/>
            <person name="Kauserud H."/>
        </authorList>
    </citation>
    <scope>NUCLEOTIDE SEQUENCE</scope>
    <source>
        <strain evidence="1">CBHHK173m</strain>
    </source>
</reference>
<keyword evidence="2" id="KW-1185">Reference proteome</keyword>
<evidence type="ECO:0000313" key="2">
    <source>
        <dbReference type="Proteomes" id="UP001222325"/>
    </source>
</evidence>
<organism evidence="1 2">
    <name type="scientific">Mycena belliarum</name>
    <dbReference type="NCBI Taxonomy" id="1033014"/>
    <lineage>
        <taxon>Eukaryota</taxon>
        <taxon>Fungi</taxon>
        <taxon>Dikarya</taxon>
        <taxon>Basidiomycota</taxon>
        <taxon>Agaricomycotina</taxon>
        <taxon>Agaricomycetes</taxon>
        <taxon>Agaricomycetidae</taxon>
        <taxon>Agaricales</taxon>
        <taxon>Marasmiineae</taxon>
        <taxon>Mycenaceae</taxon>
        <taxon>Mycena</taxon>
    </lineage>
</organism>
<proteinExistence type="predicted"/>
<evidence type="ECO:0000313" key="1">
    <source>
        <dbReference type="EMBL" id="KAJ7079585.1"/>
    </source>
</evidence>
<name>A0AAD6TW75_9AGAR</name>
<protein>
    <submittedName>
        <fullName evidence="1">Uncharacterized protein</fullName>
    </submittedName>
</protein>